<keyword evidence="3" id="KW-1185">Reference proteome</keyword>
<name>A0AAW0PAY5_9GOBI</name>
<proteinExistence type="predicted"/>
<dbReference type="Proteomes" id="UP001460270">
    <property type="component" value="Unassembled WGS sequence"/>
</dbReference>
<organism evidence="2 3">
    <name type="scientific">Mugilogobius chulae</name>
    <name type="common">yellowstripe goby</name>
    <dbReference type="NCBI Taxonomy" id="88201"/>
    <lineage>
        <taxon>Eukaryota</taxon>
        <taxon>Metazoa</taxon>
        <taxon>Chordata</taxon>
        <taxon>Craniata</taxon>
        <taxon>Vertebrata</taxon>
        <taxon>Euteleostomi</taxon>
        <taxon>Actinopterygii</taxon>
        <taxon>Neopterygii</taxon>
        <taxon>Teleostei</taxon>
        <taxon>Neoteleostei</taxon>
        <taxon>Acanthomorphata</taxon>
        <taxon>Gobiaria</taxon>
        <taxon>Gobiiformes</taxon>
        <taxon>Gobioidei</taxon>
        <taxon>Gobiidae</taxon>
        <taxon>Gobionellinae</taxon>
        <taxon>Mugilogobius</taxon>
    </lineage>
</organism>
<evidence type="ECO:0000313" key="3">
    <source>
        <dbReference type="Proteomes" id="UP001460270"/>
    </source>
</evidence>
<accession>A0AAW0PAY5</accession>
<feature type="compositionally biased region" description="Polar residues" evidence="1">
    <location>
        <begin position="94"/>
        <end position="104"/>
    </location>
</feature>
<gene>
    <name evidence="2" type="ORF">WMY93_009233</name>
</gene>
<sequence>MKIGGARGYVVIDESSFRHKRKYNRGRFGRTWKNRNSWVFGILESQELSWAGAGWTEERRGVQSWSRLDRGAEVSTELEQAAPRSRGGRCATQPRITSHAQEAPNQNRQREREEERRS</sequence>
<feature type="region of interest" description="Disordered" evidence="1">
    <location>
        <begin position="72"/>
        <end position="118"/>
    </location>
</feature>
<evidence type="ECO:0000313" key="2">
    <source>
        <dbReference type="EMBL" id="KAK7922331.1"/>
    </source>
</evidence>
<dbReference type="AlphaFoldDB" id="A0AAW0PAY5"/>
<comment type="caution">
    <text evidence="2">The sequence shown here is derived from an EMBL/GenBank/DDBJ whole genome shotgun (WGS) entry which is preliminary data.</text>
</comment>
<reference evidence="3" key="1">
    <citation type="submission" date="2024-04" db="EMBL/GenBank/DDBJ databases">
        <title>Salinicola lusitanus LLJ914,a marine bacterium isolated from the Okinawa Trough.</title>
        <authorList>
            <person name="Li J."/>
        </authorList>
    </citation>
    <scope>NUCLEOTIDE SEQUENCE [LARGE SCALE GENOMIC DNA]</scope>
</reference>
<protein>
    <submittedName>
        <fullName evidence="2">Uncharacterized protein</fullName>
    </submittedName>
</protein>
<feature type="compositionally biased region" description="Basic and acidic residues" evidence="1">
    <location>
        <begin position="108"/>
        <end position="118"/>
    </location>
</feature>
<evidence type="ECO:0000256" key="1">
    <source>
        <dbReference type="SAM" id="MobiDB-lite"/>
    </source>
</evidence>
<dbReference type="EMBL" id="JBBPFD010000006">
    <property type="protein sequence ID" value="KAK7922331.1"/>
    <property type="molecule type" value="Genomic_DNA"/>
</dbReference>